<evidence type="ECO:0000313" key="1">
    <source>
        <dbReference type="EMBL" id="OGG92873.1"/>
    </source>
</evidence>
<name>A0A1F6G442_9BACT</name>
<sequence length="73" mass="8265">MATLISPHKNNILAFEEARESITRLFTLKPFLAPADEETLSILMDKKLVGDLRRSLSDTKTRKVSSLRSILVH</sequence>
<dbReference type="AlphaFoldDB" id="A0A1F6G442"/>
<comment type="caution">
    <text evidence="1">The sequence shown here is derived from an EMBL/GenBank/DDBJ whole genome shotgun (WGS) entry which is preliminary data.</text>
</comment>
<dbReference type="STRING" id="1798533.A2609_03410"/>
<reference evidence="1 2" key="1">
    <citation type="journal article" date="2016" name="Nat. Commun.">
        <title>Thousands of microbial genomes shed light on interconnected biogeochemical processes in an aquifer system.</title>
        <authorList>
            <person name="Anantharaman K."/>
            <person name="Brown C.T."/>
            <person name="Hug L.A."/>
            <person name="Sharon I."/>
            <person name="Castelle C.J."/>
            <person name="Probst A.J."/>
            <person name="Thomas B.C."/>
            <person name="Singh A."/>
            <person name="Wilkins M.J."/>
            <person name="Karaoz U."/>
            <person name="Brodie E.L."/>
            <person name="Williams K.H."/>
            <person name="Hubbard S.S."/>
            <person name="Banfield J.F."/>
        </authorList>
    </citation>
    <scope>NUCLEOTIDE SEQUENCE [LARGE SCALE GENOMIC DNA]</scope>
</reference>
<accession>A0A1F6G442</accession>
<gene>
    <name evidence="1" type="ORF">A2609_03410</name>
</gene>
<dbReference type="Proteomes" id="UP000176867">
    <property type="component" value="Unassembled WGS sequence"/>
</dbReference>
<dbReference type="EMBL" id="MFMU01000017">
    <property type="protein sequence ID" value="OGG92873.1"/>
    <property type="molecule type" value="Genomic_DNA"/>
</dbReference>
<proteinExistence type="predicted"/>
<evidence type="ECO:0000313" key="2">
    <source>
        <dbReference type="Proteomes" id="UP000176867"/>
    </source>
</evidence>
<protein>
    <submittedName>
        <fullName evidence="1">Uncharacterized protein</fullName>
    </submittedName>
</protein>
<organism evidence="1 2">
    <name type="scientific">Candidatus Kaiserbacteria bacterium RIFOXYD1_FULL_47_14</name>
    <dbReference type="NCBI Taxonomy" id="1798533"/>
    <lineage>
        <taxon>Bacteria</taxon>
        <taxon>Candidatus Kaiseribacteriota</taxon>
    </lineage>
</organism>